<organism evidence="1 2">
    <name type="scientific">Alicyclobacillus fastidiosus</name>
    <dbReference type="NCBI Taxonomy" id="392011"/>
    <lineage>
        <taxon>Bacteria</taxon>
        <taxon>Bacillati</taxon>
        <taxon>Bacillota</taxon>
        <taxon>Bacilli</taxon>
        <taxon>Bacillales</taxon>
        <taxon>Alicyclobacillaceae</taxon>
        <taxon>Alicyclobacillus</taxon>
    </lineage>
</organism>
<dbReference type="RefSeq" id="WP_275476502.1">
    <property type="nucleotide sequence ID" value="NZ_CP162940.1"/>
</dbReference>
<reference evidence="1 2" key="1">
    <citation type="journal article" date="2024" name="Int. J. Mol. Sci.">
        <title>Exploration of Alicyclobacillus spp. Genome in Search of Antibiotic Resistance.</title>
        <authorList>
            <person name="Bucka-Kolendo J."/>
            <person name="Kiousi D.E."/>
            <person name="Dekowska A."/>
            <person name="Mikolajczuk-Szczyrba A."/>
            <person name="Karadedos D.M."/>
            <person name="Michael P."/>
            <person name="Galanis A."/>
            <person name="Sokolowska B."/>
        </authorList>
    </citation>
    <scope>NUCLEOTIDE SEQUENCE [LARGE SCALE GENOMIC DNA]</scope>
    <source>
        <strain evidence="1 2">KKP 3000</strain>
    </source>
</reference>
<proteinExistence type="predicted"/>
<evidence type="ECO:0000313" key="1">
    <source>
        <dbReference type="EMBL" id="MFB5191865.1"/>
    </source>
</evidence>
<dbReference type="EMBL" id="JBDXSU010000014">
    <property type="protein sequence ID" value="MFB5191865.1"/>
    <property type="molecule type" value="Genomic_DNA"/>
</dbReference>
<dbReference type="Proteomes" id="UP001579974">
    <property type="component" value="Unassembled WGS sequence"/>
</dbReference>
<evidence type="ECO:0000313" key="2">
    <source>
        <dbReference type="Proteomes" id="UP001579974"/>
    </source>
</evidence>
<gene>
    <name evidence="1" type="ORF">KKP3000_000651</name>
</gene>
<accession>A0ABV5AJ79</accession>
<comment type="caution">
    <text evidence="1">The sequence shown here is derived from an EMBL/GenBank/DDBJ whole genome shotgun (WGS) entry which is preliminary data.</text>
</comment>
<protein>
    <submittedName>
        <fullName evidence="1">Uncharacterized protein</fullName>
    </submittedName>
</protein>
<name>A0ABV5AJ79_9BACL</name>
<sequence length="94" mass="10810">MDERILFMLNSAYIFLAGQIDHDHFRKQTKAALSEIYHGAEVRENALTAVMEDLISVARNMTWDEENQTLIMDRTFISAVESQLQDFVATNDVD</sequence>
<keyword evidence="2" id="KW-1185">Reference proteome</keyword>